<feature type="transmembrane region" description="Helical" evidence="5">
    <location>
        <begin position="128"/>
        <end position="144"/>
    </location>
</feature>
<dbReference type="Pfam" id="PF13515">
    <property type="entry name" value="FUSC_2"/>
    <property type="match status" value="1"/>
</dbReference>
<dbReference type="AlphaFoldDB" id="A0A7W3JJA8"/>
<keyword evidence="9" id="KW-1185">Reference proteome</keyword>
<accession>A0A7W3JJA8</accession>
<evidence type="ECO:0000313" key="9">
    <source>
        <dbReference type="Proteomes" id="UP000321154"/>
    </source>
</evidence>
<dbReference type="InterPro" id="IPR049453">
    <property type="entry name" value="Memb_transporter_dom"/>
</dbReference>
<evidence type="ECO:0000313" key="8">
    <source>
        <dbReference type="EMBL" id="MBA8813875.1"/>
    </source>
</evidence>
<keyword evidence="2 5" id="KW-0812">Transmembrane</keyword>
<evidence type="ECO:0000256" key="2">
    <source>
        <dbReference type="ARBA" id="ARBA00022692"/>
    </source>
</evidence>
<dbReference type="GO" id="GO:0016020">
    <property type="term" value="C:membrane"/>
    <property type="evidence" value="ECO:0007669"/>
    <property type="project" value="UniProtKB-SubCell"/>
</dbReference>
<dbReference type="OrthoDB" id="4989419at2"/>
<gene>
    <name evidence="8" type="ORF">FB463_002124</name>
    <name evidence="7" type="ORF">FFA01_04580</name>
</gene>
<name>A0A7W3JJA8_9MICO</name>
<evidence type="ECO:0000256" key="1">
    <source>
        <dbReference type="ARBA" id="ARBA00004141"/>
    </source>
</evidence>
<evidence type="ECO:0000259" key="6">
    <source>
        <dbReference type="Pfam" id="PF13515"/>
    </source>
</evidence>
<keyword evidence="4 5" id="KW-0472">Membrane</keyword>
<protein>
    <submittedName>
        <fullName evidence="7">FUSC family protein</fullName>
    </submittedName>
</protein>
<feature type="transmembrane region" description="Helical" evidence="5">
    <location>
        <begin position="322"/>
        <end position="343"/>
    </location>
</feature>
<dbReference type="Proteomes" id="UP000522688">
    <property type="component" value="Unassembled WGS sequence"/>
</dbReference>
<evidence type="ECO:0000313" key="10">
    <source>
        <dbReference type="Proteomes" id="UP000522688"/>
    </source>
</evidence>
<feature type="transmembrane region" description="Helical" evidence="5">
    <location>
        <begin position="104"/>
        <end position="121"/>
    </location>
</feature>
<feature type="transmembrane region" description="Helical" evidence="5">
    <location>
        <begin position="28"/>
        <end position="45"/>
    </location>
</feature>
<evidence type="ECO:0000313" key="7">
    <source>
        <dbReference type="EMBL" id="GEK82149.1"/>
    </source>
</evidence>
<reference evidence="7 9" key="1">
    <citation type="submission" date="2019-07" db="EMBL/GenBank/DDBJ databases">
        <title>Whole genome shotgun sequence of Frigoribacterium faeni NBRC 103066.</title>
        <authorList>
            <person name="Hosoyama A."/>
            <person name="Uohara A."/>
            <person name="Ohji S."/>
            <person name="Ichikawa N."/>
        </authorList>
    </citation>
    <scope>NUCLEOTIDE SEQUENCE [LARGE SCALE GENOMIC DNA]</scope>
    <source>
        <strain evidence="7 9">NBRC 103066</strain>
    </source>
</reference>
<evidence type="ECO:0000256" key="3">
    <source>
        <dbReference type="ARBA" id="ARBA00022989"/>
    </source>
</evidence>
<reference evidence="8 10" key="2">
    <citation type="submission" date="2020-07" db="EMBL/GenBank/DDBJ databases">
        <title>Sequencing the genomes of 1000 actinobacteria strains.</title>
        <authorList>
            <person name="Klenk H.-P."/>
        </authorList>
    </citation>
    <scope>NUCLEOTIDE SEQUENCE [LARGE SCALE GENOMIC DNA]</scope>
    <source>
        <strain evidence="8 10">DSM 10309</strain>
    </source>
</reference>
<comment type="subcellular location">
    <subcellularLocation>
        <location evidence="1">Membrane</location>
        <topology evidence="1">Multi-pass membrane protein</topology>
    </subcellularLocation>
</comment>
<comment type="caution">
    <text evidence="8">The sequence shown here is derived from an EMBL/GenBank/DDBJ whole genome shotgun (WGS) entry which is preliminary data.</text>
</comment>
<dbReference type="Proteomes" id="UP000321154">
    <property type="component" value="Unassembled WGS sequence"/>
</dbReference>
<organism evidence="8 10">
    <name type="scientific">Frigoribacterium faeni</name>
    <dbReference type="NCBI Taxonomy" id="145483"/>
    <lineage>
        <taxon>Bacteria</taxon>
        <taxon>Bacillati</taxon>
        <taxon>Actinomycetota</taxon>
        <taxon>Actinomycetes</taxon>
        <taxon>Micrococcales</taxon>
        <taxon>Microbacteriaceae</taxon>
        <taxon>Frigoribacterium</taxon>
    </lineage>
</organism>
<evidence type="ECO:0000256" key="5">
    <source>
        <dbReference type="SAM" id="Phobius"/>
    </source>
</evidence>
<sequence>MTDAARGSLLPRPADLFRFGPHDAAHLPAARVAVSVVAPLAVLAALGHLEWAPYATFGAFASAFGRGLPRLQRIGMQLEAGVGLVLCVVLGAALSALATPAVGLVLAVAVVAGLASLVSDLRRWSPPGPLFFVFGLGVCAFVPADGASVAAAAVVAPASLALALAASLAGALTPRGRRALATGTGRVWRRDPRLLDRRRTLVHAGICLVASLAAGLISVAAGFENPYWAMVSAVVPVVGSATATQLVRAGHRLLGTLAGVVLAAGLLALEPDTLWLIVLFGVLQFAAELAVMRNYGLTLLFVTPMALGMSALAGPVDVGELVVWRSVDTVVGVGVVVVLLLATHRLRTSRRPRRAD</sequence>
<feature type="transmembrane region" description="Helical" evidence="5">
    <location>
        <begin position="299"/>
        <end position="316"/>
    </location>
</feature>
<keyword evidence="3 5" id="KW-1133">Transmembrane helix</keyword>
<dbReference type="RefSeq" id="WP_146852565.1">
    <property type="nucleotide sequence ID" value="NZ_BAAAHR010000003.1"/>
</dbReference>
<proteinExistence type="predicted"/>
<feature type="domain" description="Integral membrane bound transporter" evidence="6">
    <location>
        <begin position="214"/>
        <end position="338"/>
    </location>
</feature>
<evidence type="ECO:0000256" key="4">
    <source>
        <dbReference type="ARBA" id="ARBA00023136"/>
    </source>
</evidence>
<feature type="transmembrane region" description="Helical" evidence="5">
    <location>
        <begin position="200"/>
        <end position="221"/>
    </location>
</feature>
<feature type="transmembrane region" description="Helical" evidence="5">
    <location>
        <begin position="150"/>
        <end position="172"/>
    </location>
</feature>
<feature type="transmembrane region" description="Helical" evidence="5">
    <location>
        <begin position="80"/>
        <end position="98"/>
    </location>
</feature>
<dbReference type="EMBL" id="BJUV01000003">
    <property type="protein sequence ID" value="GEK82149.1"/>
    <property type="molecule type" value="Genomic_DNA"/>
</dbReference>
<dbReference type="EMBL" id="JACGWW010000002">
    <property type="protein sequence ID" value="MBA8813875.1"/>
    <property type="molecule type" value="Genomic_DNA"/>
</dbReference>